<accession>A0A4V1RI77</accession>
<dbReference type="Proteomes" id="UP000289411">
    <property type="component" value="Unassembled WGS sequence"/>
</dbReference>
<gene>
    <name evidence="1" type="ORF">D3272_19760</name>
</gene>
<organism evidence="1 2">
    <name type="scientific">Lichenibacterium ramalinae</name>
    <dbReference type="NCBI Taxonomy" id="2316527"/>
    <lineage>
        <taxon>Bacteria</taxon>
        <taxon>Pseudomonadati</taxon>
        <taxon>Pseudomonadota</taxon>
        <taxon>Alphaproteobacteria</taxon>
        <taxon>Hyphomicrobiales</taxon>
        <taxon>Lichenihabitantaceae</taxon>
        <taxon>Lichenibacterium</taxon>
    </lineage>
</organism>
<evidence type="ECO:0000313" key="1">
    <source>
        <dbReference type="EMBL" id="RYB02643.1"/>
    </source>
</evidence>
<dbReference type="EMBL" id="QYBC01000018">
    <property type="protein sequence ID" value="RYB02643.1"/>
    <property type="molecule type" value="Genomic_DNA"/>
</dbReference>
<protein>
    <submittedName>
        <fullName evidence="1">Uncharacterized protein</fullName>
    </submittedName>
</protein>
<comment type="caution">
    <text evidence="1">The sequence shown here is derived from an EMBL/GenBank/DDBJ whole genome shotgun (WGS) entry which is preliminary data.</text>
</comment>
<dbReference type="AlphaFoldDB" id="A0A4V1RI77"/>
<reference evidence="1 2" key="1">
    <citation type="submission" date="2018-09" db="EMBL/GenBank/DDBJ databases">
        <authorList>
            <person name="Grouzdev D.S."/>
            <person name="Krutkina M.S."/>
        </authorList>
    </citation>
    <scope>NUCLEOTIDE SEQUENCE [LARGE SCALE GENOMIC DNA]</scope>
    <source>
        <strain evidence="1 2">RmlP001</strain>
    </source>
</reference>
<proteinExistence type="predicted"/>
<reference evidence="1 2" key="2">
    <citation type="submission" date="2019-02" db="EMBL/GenBank/DDBJ databases">
        <title>'Lichenibacterium ramalinii' gen. nov. sp. nov., 'Lichenibacterium minor' gen. nov. sp. nov.</title>
        <authorList>
            <person name="Pankratov T."/>
        </authorList>
    </citation>
    <scope>NUCLEOTIDE SEQUENCE [LARGE SCALE GENOMIC DNA]</scope>
    <source>
        <strain evidence="1 2">RmlP001</strain>
    </source>
</reference>
<sequence>MGAGRGGALTGRGIDLFQASSVVAGPSAAMSLVAWRFGGRVVGEAEGRAAMSAALATSREHVDRDLPGDVVAFRADGPDWRERMAEPLRKAVGLQRSRRDRCLPCLAAVCSGAPSPSATSLADRVRCRRLAIVKAIPRKAILL</sequence>
<name>A0A4V1RI77_9HYPH</name>
<keyword evidence="2" id="KW-1185">Reference proteome</keyword>
<evidence type="ECO:0000313" key="2">
    <source>
        <dbReference type="Proteomes" id="UP000289411"/>
    </source>
</evidence>